<dbReference type="EMBL" id="CH474006">
    <property type="protein sequence ID" value="EDL87265.1"/>
    <property type="molecule type" value="Genomic_DNA"/>
</dbReference>
<sequence>MESLQRTFLTSDWKLFMRKQRNCHPHPRAGEAWGHLWVNQTDQLGSHTSTQFQL</sequence>
<dbReference type="EMBL" id="CH474006">
    <property type="protein sequence ID" value="EDL87264.1"/>
    <property type="molecule type" value="Genomic_DNA"/>
</dbReference>
<name>A6JXY6_RAT</name>
<dbReference type="AlphaFoldDB" id="A6JXY6"/>
<dbReference type="Proteomes" id="UP000234681">
    <property type="component" value="Chromosome 19"/>
</dbReference>
<gene>
    <name evidence="1" type="ORF">rCG_39128</name>
</gene>
<reference evidence="1" key="2">
    <citation type="submission" date="2005-07" db="EMBL/GenBank/DDBJ databases">
        <authorList>
            <person name="Mural R.J."/>
            <person name="Li P.W."/>
            <person name="Adams M.D."/>
            <person name="Amanatides P.G."/>
            <person name="Baden-Tillson H."/>
            <person name="Barnstead M."/>
            <person name="Chin S.H."/>
            <person name="Dew I."/>
            <person name="Evans C.A."/>
            <person name="Ferriera S."/>
            <person name="Flanigan M."/>
            <person name="Fosler C."/>
            <person name="Glodek A."/>
            <person name="Gu Z."/>
            <person name="Holt R.A."/>
            <person name="Jennings D."/>
            <person name="Kraft C.L."/>
            <person name="Lu F."/>
            <person name="Nguyen T."/>
            <person name="Nusskern D.R."/>
            <person name="Pfannkoch C.M."/>
            <person name="Sitter C."/>
            <person name="Sutton G.G."/>
            <person name="Venter J.C."/>
            <person name="Wang Z."/>
            <person name="Woodage T."/>
            <person name="Zheng X.H."/>
            <person name="Zhong F."/>
        </authorList>
    </citation>
    <scope>NUCLEOTIDE SEQUENCE</scope>
    <source>
        <strain evidence="1">BN</strain>
    </source>
</reference>
<reference evidence="1" key="1">
    <citation type="journal article" date="2005" name="Genome Res.">
        <title>Gene and alternative splicing annotation with AIR.</title>
        <authorList>
            <person name="Florea L."/>
            <person name="Di Francesco V."/>
            <person name="Miller J."/>
            <person name="Turner R."/>
            <person name="Yao A."/>
            <person name="Harris M."/>
            <person name="Walenz B."/>
            <person name="Mobarry C."/>
            <person name="Merkulov G.V."/>
            <person name="Charlab R."/>
            <person name="Dew I."/>
            <person name="Deng Z."/>
            <person name="Istrail S."/>
            <person name="Li P."/>
            <person name="Sutton G."/>
        </authorList>
    </citation>
    <scope>NUCLEOTIDE SEQUENCE</scope>
    <source>
        <strain evidence="1">BN</strain>
    </source>
</reference>
<reference evidence="3" key="3">
    <citation type="submission" date="2005-09" db="EMBL/GenBank/DDBJ databases">
        <authorList>
            <person name="Mural R.J."/>
            <person name="Li P.W."/>
            <person name="Adams M.D."/>
            <person name="Amanatides P.G."/>
            <person name="Baden-Tillson H."/>
            <person name="Barnstead M."/>
            <person name="Chin S.H."/>
            <person name="Dew I."/>
            <person name="Evans C.A."/>
            <person name="Ferriera S."/>
            <person name="Flanigan M."/>
            <person name="Fosler C."/>
            <person name="Glodek A."/>
            <person name="Gu Z."/>
            <person name="Holt R.A."/>
            <person name="Jennings D."/>
            <person name="Kraft C.L."/>
            <person name="Lu F."/>
            <person name="Nguyen T."/>
            <person name="Nusskern D.R."/>
            <person name="Pfannkoch C.M."/>
            <person name="Sitter C."/>
            <person name="Sutton G.G."/>
            <person name="Venter J.C."/>
            <person name="Wang Z."/>
            <person name="Woodage T."/>
            <person name="Zheng X.H."/>
            <person name="Zhong F."/>
        </authorList>
    </citation>
    <scope>NUCLEOTIDE SEQUENCE [LARGE SCALE GENOMIC DNA]</scope>
    <source>
        <strain evidence="2">BN</strain>
        <strain evidence="3">BN, Sprague-Dawley</strain>
    </source>
</reference>
<evidence type="ECO:0000313" key="1">
    <source>
        <dbReference type="EMBL" id="EDL87264.1"/>
    </source>
</evidence>
<organism evidence="1 3">
    <name type="scientific">Rattus norvegicus</name>
    <name type="common">Rat</name>
    <dbReference type="NCBI Taxonomy" id="10116"/>
    <lineage>
        <taxon>Eukaryota</taxon>
        <taxon>Metazoa</taxon>
        <taxon>Chordata</taxon>
        <taxon>Craniata</taxon>
        <taxon>Vertebrata</taxon>
        <taxon>Euteleostomi</taxon>
        <taxon>Mammalia</taxon>
        <taxon>Eutheria</taxon>
        <taxon>Euarchontoglires</taxon>
        <taxon>Glires</taxon>
        <taxon>Rodentia</taxon>
        <taxon>Myomorpha</taxon>
        <taxon>Muroidea</taxon>
        <taxon>Muridae</taxon>
        <taxon>Murinae</taxon>
        <taxon>Rattus</taxon>
    </lineage>
</organism>
<protein>
    <submittedName>
        <fullName evidence="1">RCG39128, isoform CRA_a</fullName>
    </submittedName>
</protein>
<evidence type="ECO:0000313" key="3">
    <source>
        <dbReference type="Proteomes" id="UP000234681"/>
    </source>
</evidence>
<evidence type="ECO:0000313" key="2">
    <source>
        <dbReference type="EMBL" id="EDL87265.1"/>
    </source>
</evidence>
<proteinExistence type="predicted"/>
<accession>A6JXY6</accession>